<keyword evidence="2" id="KW-1133">Transmembrane helix</keyword>
<feature type="transmembrane region" description="Helical" evidence="2">
    <location>
        <begin position="60"/>
        <end position="81"/>
    </location>
</feature>
<keyword evidence="3" id="KW-1185">Reference proteome</keyword>
<dbReference type="GeneID" id="54361713"/>
<reference evidence="4" key="2">
    <citation type="submission" date="2020-04" db="EMBL/GenBank/DDBJ databases">
        <authorList>
            <consortium name="NCBI Genome Project"/>
        </authorList>
    </citation>
    <scope>NUCLEOTIDE SEQUENCE</scope>
    <source>
        <strain evidence="4">CBS 342.82</strain>
    </source>
</reference>
<accession>A0A6J3MDS0</accession>
<evidence type="ECO:0000313" key="3">
    <source>
        <dbReference type="Proteomes" id="UP000504637"/>
    </source>
</evidence>
<evidence type="ECO:0000256" key="1">
    <source>
        <dbReference type="SAM" id="MobiDB-lite"/>
    </source>
</evidence>
<feature type="compositionally biased region" description="Basic residues" evidence="1">
    <location>
        <begin position="28"/>
        <end position="38"/>
    </location>
</feature>
<keyword evidence="2" id="KW-0472">Membrane</keyword>
<dbReference type="RefSeq" id="XP_033463059.1">
    <property type="nucleotide sequence ID" value="XM_033603913.1"/>
</dbReference>
<evidence type="ECO:0000256" key="2">
    <source>
        <dbReference type="SAM" id="Phobius"/>
    </source>
</evidence>
<reference evidence="4" key="3">
    <citation type="submission" date="2025-08" db="UniProtKB">
        <authorList>
            <consortium name="RefSeq"/>
        </authorList>
    </citation>
    <scope>IDENTIFICATION</scope>
    <source>
        <strain evidence="4">CBS 342.82</strain>
    </source>
</reference>
<gene>
    <name evidence="4" type="ORF">K489DRAFT_376419</name>
</gene>
<organism evidence="4">
    <name type="scientific">Dissoconium aciculare CBS 342.82</name>
    <dbReference type="NCBI Taxonomy" id="1314786"/>
    <lineage>
        <taxon>Eukaryota</taxon>
        <taxon>Fungi</taxon>
        <taxon>Dikarya</taxon>
        <taxon>Ascomycota</taxon>
        <taxon>Pezizomycotina</taxon>
        <taxon>Dothideomycetes</taxon>
        <taxon>Dothideomycetidae</taxon>
        <taxon>Mycosphaerellales</taxon>
        <taxon>Dissoconiaceae</taxon>
        <taxon>Dissoconium</taxon>
    </lineage>
</organism>
<protein>
    <submittedName>
        <fullName evidence="4">Uncharacterized protein</fullName>
    </submittedName>
</protein>
<feature type="region of interest" description="Disordered" evidence="1">
    <location>
        <begin position="26"/>
        <end position="54"/>
    </location>
</feature>
<name>A0A6J3MDS0_9PEZI</name>
<evidence type="ECO:0000313" key="4">
    <source>
        <dbReference type="RefSeq" id="XP_033463059.1"/>
    </source>
</evidence>
<dbReference type="AlphaFoldDB" id="A0A6J3MDS0"/>
<dbReference type="Proteomes" id="UP000504637">
    <property type="component" value="Unplaced"/>
</dbReference>
<keyword evidence="2" id="KW-0812">Transmembrane</keyword>
<proteinExistence type="predicted"/>
<sequence length="139" mass="15822">MDEEYSSPSRQQRIILLKSLPESLSPRRLFRRSNRRPARAPSSEPFSPPPHRDRGGLSRYSILSSVSFIVVVFAAAATVCWHRIFLSLDGREVLKSRKARNAGVSNQQLHWQHTQRNVATVSDLTGRFSGLFESKKDFV</sequence>
<reference evidence="4" key="1">
    <citation type="submission" date="2020-01" db="EMBL/GenBank/DDBJ databases">
        <authorList>
            <consortium name="DOE Joint Genome Institute"/>
            <person name="Haridas S."/>
            <person name="Albert R."/>
            <person name="Binder M."/>
            <person name="Bloem J."/>
            <person name="Labutti K."/>
            <person name="Salamov A."/>
            <person name="Andreopoulos B."/>
            <person name="Baker S.E."/>
            <person name="Barry K."/>
            <person name="Bills G."/>
            <person name="Bluhm B.H."/>
            <person name="Cannon C."/>
            <person name="Castanera R."/>
            <person name="Culley D.E."/>
            <person name="Daum C."/>
            <person name="Ezra D."/>
            <person name="Gonzalez J.B."/>
            <person name="Henrissat B."/>
            <person name="Kuo A."/>
            <person name="Liang C."/>
            <person name="Lipzen A."/>
            <person name="Lutzoni F."/>
            <person name="Magnuson J."/>
            <person name="Mondo S."/>
            <person name="Nolan M."/>
            <person name="Ohm R."/>
            <person name="Pangilinan J."/>
            <person name="Park H.-J."/>
            <person name="Ramirez L."/>
            <person name="Alfaro M."/>
            <person name="Sun H."/>
            <person name="Tritt A."/>
            <person name="Yoshinaga Y."/>
            <person name="Zwiers L.-H."/>
            <person name="Turgeon B.G."/>
            <person name="Goodwin S.B."/>
            <person name="Spatafora J.W."/>
            <person name="Crous P.W."/>
            <person name="Grigoriev I.V."/>
        </authorList>
    </citation>
    <scope>NUCLEOTIDE SEQUENCE</scope>
    <source>
        <strain evidence="4">CBS 342.82</strain>
    </source>
</reference>